<evidence type="ECO:0000313" key="3">
    <source>
        <dbReference type="EMBL" id="SVC57746.1"/>
    </source>
</evidence>
<dbReference type="Pfam" id="PF13205">
    <property type="entry name" value="Big_5"/>
    <property type="match status" value="1"/>
</dbReference>
<reference evidence="3" key="1">
    <citation type="submission" date="2018-05" db="EMBL/GenBank/DDBJ databases">
        <authorList>
            <person name="Lanie J.A."/>
            <person name="Ng W.-L."/>
            <person name="Kazmierczak K.M."/>
            <person name="Andrzejewski T.M."/>
            <person name="Davidsen T.M."/>
            <person name="Wayne K.J."/>
            <person name="Tettelin H."/>
            <person name="Glass J.I."/>
            <person name="Rusch D."/>
            <person name="Podicherti R."/>
            <person name="Tsui H.-C.T."/>
            <person name="Winkler M.E."/>
        </authorList>
    </citation>
    <scope>NUCLEOTIDE SEQUENCE</scope>
</reference>
<sequence>VIDGNVPTVSSVTSTKTNGGYIVDATIPITITFTQSVSVTGTPQLTLETGATDAVVDYASGTGTATLTFNYVVAAGHTSSDLDYTSTSALALNSGTIKDASGNAATLTLPTPGATNSLGANKALIIDTTSPTVSTVSSSKNDAAYKVGESIPINVNFDDKVYVTGTPQLTLETGTTDAVVDYSSGSESTTLTFNYTVASTHNSSDLDYTSTSALALNSGTLKDSLGNVATLTLPAPGATGSLGANKAIIIDNLPPTVTLDPADGSTAVLPTLPISITFNEYVRLTDNTEATSSNVDALITLKDTDVNGTDIAFDATINTAKTVITIDPTADFASEQTVYVAISASLEDTLDHATSAASATLKMKDVIVPTV</sequence>
<keyword evidence="1" id="KW-0732">Signal</keyword>
<dbReference type="AlphaFoldDB" id="A0A382N9I9"/>
<feature type="domain" description="SbsA Ig-like" evidence="2">
    <location>
        <begin position="251"/>
        <end position="352"/>
    </location>
</feature>
<proteinExistence type="predicted"/>
<evidence type="ECO:0000256" key="1">
    <source>
        <dbReference type="ARBA" id="ARBA00022729"/>
    </source>
</evidence>
<feature type="non-terminal residue" evidence="3">
    <location>
        <position position="371"/>
    </location>
</feature>
<gene>
    <name evidence="3" type="ORF">METZ01_LOCUS310600</name>
</gene>
<feature type="non-terminal residue" evidence="3">
    <location>
        <position position="1"/>
    </location>
</feature>
<organism evidence="3">
    <name type="scientific">marine metagenome</name>
    <dbReference type="NCBI Taxonomy" id="408172"/>
    <lineage>
        <taxon>unclassified sequences</taxon>
        <taxon>metagenomes</taxon>
        <taxon>ecological metagenomes</taxon>
    </lineage>
</organism>
<protein>
    <recommendedName>
        <fullName evidence="2">SbsA Ig-like domain-containing protein</fullName>
    </recommendedName>
</protein>
<dbReference type="EMBL" id="UINC01098886">
    <property type="protein sequence ID" value="SVC57746.1"/>
    <property type="molecule type" value="Genomic_DNA"/>
</dbReference>
<dbReference type="InterPro" id="IPR032812">
    <property type="entry name" value="SbsA_Ig"/>
</dbReference>
<accession>A0A382N9I9</accession>
<name>A0A382N9I9_9ZZZZ</name>
<evidence type="ECO:0000259" key="2">
    <source>
        <dbReference type="Pfam" id="PF13205"/>
    </source>
</evidence>